<dbReference type="SMART" id="SM00733">
    <property type="entry name" value="Mterf"/>
    <property type="match status" value="4"/>
</dbReference>
<evidence type="ECO:0008006" key="5">
    <source>
        <dbReference type="Google" id="ProtNLM"/>
    </source>
</evidence>
<dbReference type="Pfam" id="PF02536">
    <property type="entry name" value="mTERF"/>
    <property type="match status" value="1"/>
</dbReference>
<protein>
    <recommendedName>
        <fullName evidence="5">Mitochondrial transcription termination factor 2</fullName>
    </recommendedName>
</protein>
<dbReference type="InterPro" id="IPR038538">
    <property type="entry name" value="MTERF_sf"/>
</dbReference>
<dbReference type="FunFam" id="1.25.70.10:FF:000042">
    <property type="entry name" value="Mitochondrial transcription termination factor 2"/>
    <property type="match status" value="1"/>
</dbReference>
<name>A0A315VNS8_GAMAF</name>
<keyword evidence="2" id="KW-0809">Transit peptide</keyword>
<dbReference type="GO" id="GO:0006393">
    <property type="term" value="P:termination of mitochondrial transcription"/>
    <property type="evidence" value="ECO:0007669"/>
    <property type="project" value="TreeGrafter"/>
</dbReference>
<evidence type="ECO:0000256" key="1">
    <source>
        <dbReference type="ARBA" id="ARBA00007692"/>
    </source>
</evidence>
<evidence type="ECO:0000313" key="4">
    <source>
        <dbReference type="Proteomes" id="UP000250572"/>
    </source>
</evidence>
<dbReference type="Proteomes" id="UP000250572">
    <property type="component" value="Unassembled WGS sequence"/>
</dbReference>
<dbReference type="AlphaFoldDB" id="A0A315VNS8"/>
<dbReference type="EMBL" id="NHOQ01001396">
    <property type="protein sequence ID" value="PWA24717.1"/>
    <property type="molecule type" value="Genomic_DNA"/>
</dbReference>
<dbReference type="PANTHER" id="PTHR15437:SF1">
    <property type="entry name" value="TRANSCRIPTION TERMINATION FACTOR 2, MITOCHONDRIAL"/>
    <property type="match status" value="1"/>
</dbReference>
<evidence type="ECO:0000313" key="3">
    <source>
        <dbReference type="EMBL" id="PWA24717.1"/>
    </source>
</evidence>
<dbReference type="GO" id="GO:0003676">
    <property type="term" value="F:nucleic acid binding"/>
    <property type="evidence" value="ECO:0007669"/>
    <property type="project" value="InterPro"/>
</dbReference>
<sequence length="565" mass="63653">MSTAPFSRASTESCRSFITGSSETLLSSRNEELLHTLVDHCMILPAFSPVDPRVQVCKFINLDPKQIVIFNHLNSTVQVLGRSVSKKIIRSKTITHHNIAALLPKHNLWPLTADPTEEEEEGKQKCQFCKCIGATEQPEDFVSMLRLIATSLCLRCQHAPLLLSNLRACSTLSSVENQQTVEALYELSVDIQKVRKLKGWVLHQNPAYTKEVASLLRDMGASIPIIAHILAVHPEAVLCNPEQLQAQQELWMSVCPNHRELIGIIEKFPASFFSASSHLENQRRNIAYFQSLNLNKRIITKLMASAPQSFYRPVEQNQLMVCTLQQAYTELGGDEANMRIWLQKLLSQNPFVLLKPPAVLRQNLLFLKDRGFTSSELLRLLSKLRGFVTELNPDSMCRTLAFSQETIGCSDAELREIILKCPALLYHPESTLAERLEGLLSAGIGMPQIIQTPTVLELTTQIVNYRIHCLKSRGYDVSTGSLDIINGTKKDFEMNFGKLQLRRERPLFNPVAPLKEIDFDPRRWHSEIPNLTCQTEHPSLLVVPHGEDFLLCFRAESVCVPGAKA</sequence>
<comment type="caution">
    <text evidence="3">The sequence shown here is derived from an EMBL/GenBank/DDBJ whole genome shotgun (WGS) entry which is preliminary data.</text>
</comment>
<keyword evidence="4" id="KW-1185">Reference proteome</keyword>
<dbReference type="Gene3D" id="1.25.70.10">
    <property type="entry name" value="Transcription termination factor 3, mitochondrial"/>
    <property type="match status" value="1"/>
</dbReference>
<dbReference type="GO" id="GO:0005759">
    <property type="term" value="C:mitochondrial matrix"/>
    <property type="evidence" value="ECO:0007669"/>
    <property type="project" value="TreeGrafter"/>
</dbReference>
<gene>
    <name evidence="3" type="ORF">CCH79_00010078</name>
</gene>
<dbReference type="STRING" id="33528.ENSGAFP00000032453"/>
<proteinExistence type="inferred from homology"/>
<reference evidence="3 4" key="1">
    <citation type="journal article" date="2018" name="G3 (Bethesda)">
        <title>A High-Quality Reference Genome for the Invasive Mosquitofish Gambusia affinis Using a Chicago Library.</title>
        <authorList>
            <person name="Hoffberg S.L."/>
            <person name="Troendle N.J."/>
            <person name="Glenn T.C."/>
            <person name="Mahmud O."/>
            <person name="Louha S."/>
            <person name="Chalopin D."/>
            <person name="Bennetzen J.L."/>
            <person name="Mauricio R."/>
        </authorList>
    </citation>
    <scope>NUCLEOTIDE SEQUENCE [LARGE SCALE GENOMIC DNA]</scope>
    <source>
        <strain evidence="3">NE01/NJP1002.9</strain>
        <tissue evidence="3">Muscle</tissue>
    </source>
</reference>
<organism evidence="3 4">
    <name type="scientific">Gambusia affinis</name>
    <name type="common">Western mosquitofish</name>
    <name type="synonym">Heterandria affinis</name>
    <dbReference type="NCBI Taxonomy" id="33528"/>
    <lineage>
        <taxon>Eukaryota</taxon>
        <taxon>Metazoa</taxon>
        <taxon>Chordata</taxon>
        <taxon>Craniata</taxon>
        <taxon>Vertebrata</taxon>
        <taxon>Euteleostomi</taxon>
        <taxon>Actinopterygii</taxon>
        <taxon>Neopterygii</taxon>
        <taxon>Teleostei</taxon>
        <taxon>Neoteleostei</taxon>
        <taxon>Acanthomorphata</taxon>
        <taxon>Ovalentaria</taxon>
        <taxon>Atherinomorphae</taxon>
        <taxon>Cyprinodontiformes</taxon>
        <taxon>Poeciliidae</taxon>
        <taxon>Poeciliinae</taxon>
        <taxon>Gambusia</taxon>
    </lineage>
</organism>
<comment type="similarity">
    <text evidence="1">Belongs to the mTERF family.</text>
</comment>
<evidence type="ECO:0000256" key="2">
    <source>
        <dbReference type="ARBA" id="ARBA00022946"/>
    </source>
</evidence>
<accession>A0A315VNS8</accession>
<dbReference type="InterPro" id="IPR003690">
    <property type="entry name" value="MTERF"/>
</dbReference>
<dbReference type="PANTHER" id="PTHR15437">
    <property type="entry name" value="TRANSCRIPTION TERMINATION FACTOR, MITOCHONDRIAL"/>
    <property type="match status" value="1"/>
</dbReference>